<dbReference type="GO" id="GO:0005576">
    <property type="term" value="C:extracellular region"/>
    <property type="evidence" value="ECO:0007669"/>
    <property type="project" value="UniProtKB-SubCell"/>
</dbReference>
<dbReference type="PROSITE" id="PS50292">
    <property type="entry name" value="PEROXIDASE_3"/>
    <property type="match status" value="1"/>
</dbReference>
<dbReference type="GO" id="GO:0004601">
    <property type="term" value="F:peroxidase activity"/>
    <property type="evidence" value="ECO:0007669"/>
    <property type="project" value="UniProtKB-KW"/>
</dbReference>
<keyword evidence="5" id="KW-0560">Oxidoreductase</keyword>
<keyword evidence="3" id="KW-0325">Glycoprotein</keyword>
<keyword evidence="5" id="KW-0575">Peroxidase</keyword>
<dbReference type="CDD" id="cd09819">
    <property type="entry name" value="An_peroxidase_bacterial_1"/>
    <property type="match status" value="1"/>
</dbReference>
<gene>
    <name evidence="5" type="ORF">Acor_72190</name>
</gene>
<comment type="subcellular location">
    <subcellularLocation>
        <location evidence="1">Secreted</location>
    </subcellularLocation>
</comment>
<comment type="caution">
    <text evidence="5">The sequence shown here is derived from an EMBL/GenBank/DDBJ whole genome shotgun (WGS) entry which is preliminary data.</text>
</comment>
<protein>
    <submittedName>
        <fullName evidence="5">Myeloperoxidase</fullName>
    </submittedName>
</protein>
<evidence type="ECO:0000256" key="2">
    <source>
        <dbReference type="ARBA" id="ARBA00022525"/>
    </source>
</evidence>
<evidence type="ECO:0000313" key="6">
    <source>
        <dbReference type="Proteomes" id="UP000334990"/>
    </source>
</evidence>
<feature type="compositionally biased region" description="Basic and acidic residues" evidence="4">
    <location>
        <begin position="143"/>
        <end position="156"/>
    </location>
</feature>
<dbReference type="Gene3D" id="1.10.640.10">
    <property type="entry name" value="Haem peroxidase domain superfamily, animal type"/>
    <property type="match status" value="1"/>
</dbReference>
<dbReference type="InterPro" id="IPR010255">
    <property type="entry name" value="Haem_peroxidase_sf"/>
</dbReference>
<dbReference type="AlphaFoldDB" id="A0A5M3WDJ6"/>
<evidence type="ECO:0000256" key="3">
    <source>
        <dbReference type="ARBA" id="ARBA00023180"/>
    </source>
</evidence>
<dbReference type="Pfam" id="PF03098">
    <property type="entry name" value="An_peroxidase"/>
    <property type="match status" value="1"/>
</dbReference>
<dbReference type="InterPro" id="IPR037120">
    <property type="entry name" value="Haem_peroxidase_sf_animal"/>
</dbReference>
<reference evidence="5 6" key="1">
    <citation type="submission" date="2019-10" db="EMBL/GenBank/DDBJ databases">
        <title>Whole genome shotgun sequence of Acrocarpospora corrugata NBRC 13972.</title>
        <authorList>
            <person name="Ichikawa N."/>
            <person name="Kimura A."/>
            <person name="Kitahashi Y."/>
            <person name="Komaki H."/>
            <person name="Oguchi A."/>
        </authorList>
    </citation>
    <scope>NUCLEOTIDE SEQUENCE [LARGE SCALE GENOMIC DNA]</scope>
    <source>
        <strain evidence="5 6">NBRC 13972</strain>
    </source>
</reference>
<name>A0A5M3WDJ6_9ACTN</name>
<dbReference type="PANTHER" id="PTHR11475:SF4">
    <property type="entry name" value="CHORION PEROXIDASE"/>
    <property type="match status" value="1"/>
</dbReference>
<proteinExistence type="predicted"/>
<dbReference type="GO" id="GO:0006979">
    <property type="term" value="P:response to oxidative stress"/>
    <property type="evidence" value="ECO:0007669"/>
    <property type="project" value="InterPro"/>
</dbReference>
<keyword evidence="6" id="KW-1185">Reference proteome</keyword>
<evidence type="ECO:0000256" key="1">
    <source>
        <dbReference type="ARBA" id="ARBA00004613"/>
    </source>
</evidence>
<dbReference type="EMBL" id="BLAD01000094">
    <property type="protein sequence ID" value="GES05151.1"/>
    <property type="molecule type" value="Genomic_DNA"/>
</dbReference>
<evidence type="ECO:0000313" key="5">
    <source>
        <dbReference type="EMBL" id="GES05151.1"/>
    </source>
</evidence>
<dbReference type="OrthoDB" id="105077at2"/>
<dbReference type="Proteomes" id="UP000334990">
    <property type="component" value="Unassembled WGS sequence"/>
</dbReference>
<dbReference type="InterPro" id="IPR019791">
    <property type="entry name" value="Haem_peroxidase_animal"/>
</dbReference>
<dbReference type="RefSeq" id="WP_155341188.1">
    <property type="nucleotide sequence ID" value="NZ_BAAABN010000024.1"/>
</dbReference>
<keyword evidence="2" id="KW-0964">Secreted</keyword>
<feature type="region of interest" description="Disordered" evidence="4">
    <location>
        <begin position="142"/>
        <end position="166"/>
    </location>
</feature>
<evidence type="ECO:0000256" key="4">
    <source>
        <dbReference type="SAM" id="MobiDB-lite"/>
    </source>
</evidence>
<accession>A0A5M3WDJ6</accession>
<sequence length="534" mass="59321">MRRHKRDDFYVVGEGVHEGSSLRRPSTTEEVRRFRFSRLGPVGRVVDPELCAKLARAMTAAEAVQQDGRIGAGFTYLGQFVDHDFTMDRTAAALGEDVTIPELIQGRSPALDLDSLYGRGPRFFEPDGVRLRMGKTAPAPGFDGRDGFDLPRRPPVPDEPGSALIPDHRNDENLAVAQLHLTFIRFHNRVVGLLSDAGVPGAYLLEKARELVVKHYQWMLVTDHLPRIVNPDVVDDVFINGRRFFEGAYQGALPGDTPTMPVEFSVAAYRLGHSMIRSSYEWNSIFNTNGADPRRITDASLDLLFSFSGTSGFLTAENPLPGSWVADFRRLFDFGEAGRDDLVVPPQDFNLARRIDTVLADPLANLPTGSFGDPNVEVPEIEHNLAFRNLIRANMLKLASGQQMAELFDFHPLTDEQILDGNGGVSLDCLTPGERDALLAATPLWFYILREAELNDGVLDGVGARIVAEVFHRCIEGSRHSIIRDPSWRPSLGPDSHTFRMVDLLLYAFEGNADLLDPVDAEPVATLRRRRRLG</sequence>
<dbReference type="PANTHER" id="PTHR11475">
    <property type="entry name" value="OXIDASE/PEROXIDASE"/>
    <property type="match status" value="1"/>
</dbReference>
<organism evidence="5 6">
    <name type="scientific">Acrocarpospora corrugata</name>
    <dbReference type="NCBI Taxonomy" id="35763"/>
    <lineage>
        <taxon>Bacteria</taxon>
        <taxon>Bacillati</taxon>
        <taxon>Actinomycetota</taxon>
        <taxon>Actinomycetes</taxon>
        <taxon>Streptosporangiales</taxon>
        <taxon>Streptosporangiaceae</taxon>
        <taxon>Acrocarpospora</taxon>
    </lineage>
</organism>
<dbReference type="GO" id="GO:0020037">
    <property type="term" value="F:heme binding"/>
    <property type="evidence" value="ECO:0007669"/>
    <property type="project" value="InterPro"/>
</dbReference>
<dbReference type="SUPFAM" id="SSF48113">
    <property type="entry name" value="Heme-dependent peroxidases"/>
    <property type="match status" value="1"/>
</dbReference>